<dbReference type="CDD" id="cd06257">
    <property type="entry name" value="DnaJ"/>
    <property type="match status" value="1"/>
</dbReference>
<dbReference type="Pfam" id="PF00226">
    <property type="entry name" value="DnaJ"/>
    <property type="match status" value="1"/>
</dbReference>
<dbReference type="PANTHER" id="PTHR44825">
    <property type="match status" value="1"/>
</dbReference>
<dbReference type="AlphaFoldDB" id="A0A0D2PTB7"/>
<dbReference type="EMBL" id="KN817546">
    <property type="protein sequence ID" value="KJA22965.1"/>
    <property type="molecule type" value="Genomic_DNA"/>
</dbReference>
<evidence type="ECO:0000313" key="3">
    <source>
        <dbReference type="Proteomes" id="UP000054270"/>
    </source>
</evidence>
<dbReference type="InterPro" id="IPR052763">
    <property type="entry name" value="DnaJ_C4"/>
</dbReference>
<organism evidence="2 3">
    <name type="scientific">Hypholoma sublateritium (strain FD-334 SS-4)</name>
    <dbReference type="NCBI Taxonomy" id="945553"/>
    <lineage>
        <taxon>Eukaryota</taxon>
        <taxon>Fungi</taxon>
        <taxon>Dikarya</taxon>
        <taxon>Basidiomycota</taxon>
        <taxon>Agaricomycotina</taxon>
        <taxon>Agaricomycetes</taxon>
        <taxon>Agaricomycetidae</taxon>
        <taxon>Agaricales</taxon>
        <taxon>Agaricineae</taxon>
        <taxon>Strophariaceae</taxon>
        <taxon>Hypholoma</taxon>
    </lineage>
</organism>
<dbReference type="PANTHER" id="PTHR44825:SF1">
    <property type="entry name" value="DNAJ HOMOLOG SUBFAMILY C MEMBER 4"/>
    <property type="match status" value="1"/>
</dbReference>
<dbReference type="PROSITE" id="PS50076">
    <property type="entry name" value="DNAJ_2"/>
    <property type="match status" value="1"/>
</dbReference>
<dbReference type="SMART" id="SM00271">
    <property type="entry name" value="DnaJ"/>
    <property type="match status" value="1"/>
</dbReference>
<name>A0A0D2PTB7_HYPSF</name>
<dbReference type="STRING" id="945553.A0A0D2PTB7"/>
<dbReference type="InterPro" id="IPR001623">
    <property type="entry name" value="DnaJ_domain"/>
</dbReference>
<proteinExistence type="predicted"/>
<protein>
    <recommendedName>
        <fullName evidence="1">J domain-containing protein</fullName>
    </recommendedName>
</protein>
<keyword evidence="3" id="KW-1185">Reference proteome</keyword>
<dbReference type="Proteomes" id="UP000054270">
    <property type="component" value="Unassembled WGS sequence"/>
</dbReference>
<sequence length="305" mass="33540">MFSYALSTASTYFHLPIDEDEDKDIENYERKYITWVAEPSGSATKPPPPPAAATDPDDPAAAVVNAVLENDDLYLVLGVDRRATLDKMSLRRAYLSRSRTCHPDKFPDNPDATRAFQKVAVAYDVLSTPHLRRLYDARPPSAAFDVFAARPMGHAEDTFRSVVLGVFNDFLDGDLEMIRTLLTAINDINPAIRLGEDGIDSVLVTLHAIRARALTCRTCVYALHAELSRVLEVQHAFRALSLFDVRARARLTVQLTRIALGLPHALEAALAAECPSGAPALLPRRVAALVRGVDGALARMERILK</sequence>
<reference evidence="3" key="1">
    <citation type="submission" date="2014-04" db="EMBL/GenBank/DDBJ databases">
        <title>Evolutionary Origins and Diversification of the Mycorrhizal Mutualists.</title>
        <authorList>
            <consortium name="DOE Joint Genome Institute"/>
            <consortium name="Mycorrhizal Genomics Consortium"/>
            <person name="Kohler A."/>
            <person name="Kuo A."/>
            <person name="Nagy L.G."/>
            <person name="Floudas D."/>
            <person name="Copeland A."/>
            <person name="Barry K.W."/>
            <person name="Cichocki N."/>
            <person name="Veneault-Fourrey C."/>
            <person name="LaButti K."/>
            <person name="Lindquist E.A."/>
            <person name="Lipzen A."/>
            <person name="Lundell T."/>
            <person name="Morin E."/>
            <person name="Murat C."/>
            <person name="Riley R."/>
            <person name="Ohm R."/>
            <person name="Sun H."/>
            <person name="Tunlid A."/>
            <person name="Henrissat B."/>
            <person name="Grigoriev I.V."/>
            <person name="Hibbett D.S."/>
            <person name="Martin F."/>
        </authorList>
    </citation>
    <scope>NUCLEOTIDE SEQUENCE [LARGE SCALE GENOMIC DNA]</scope>
    <source>
        <strain evidence="3">FD-334 SS-4</strain>
    </source>
</reference>
<feature type="domain" description="J" evidence="1">
    <location>
        <begin position="72"/>
        <end position="139"/>
    </location>
</feature>
<dbReference type="InterPro" id="IPR036869">
    <property type="entry name" value="J_dom_sf"/>
</dbReference>
<accession>A0A0D2PTB7</accession>
<dbReference type="OMA" id="ARSRACH"/>
<evidence type="ECO:0000259" key="1">
    <source>
        <dbReference type="PROSITE" id="PS50076"/>
    </source>
</evidence>
<dbReference type="Gene3D" id="1.10.287.110">
    <property type="entry name" value="DnaJ domain"/>
    <property type="match status" value="1"/>
</dbReference>
<dbReference type="OrthoDB" id="259708at2759"/>
<evidence type="ECO:0000313" key="2">
    <source>
        <dbReference type="EMBL" id="KJA22965.1"/>
    </source>
</evidence>
<dbReference type="PRINTS" id="PR00625">
    <property type="entry name" value="JDOMAIN"/>
</dbReference>
<gene>
    <name evidence="2" type="ORF">HYPSUDRAFT_66714</name>
</gene>
<dbReference type="SUPFAM" id="SSF46565">
    <property type="entry name" value="Chaperone J-domain"/>
    <property type="match status" value="1"/>
</dbReference>